<dbReference type="Ensembl" id="ENSPSTT00000015061.1">
    <property type="protein sequence ID" value="ENSPSTP00000014349.1"/>
    <property type="gene ID" value="ENSPSTG00000010156.1"/>
</dbReference>
<dbReference type="PANTHER" id="PTHR46763:SF1">
    <property type="entry name" value="DYNEIN REGULATORY COMPLEX PROTEIN 8"/>
    <property type="match status" value="1"/>
</dbReference>
<dbReference type="Pfam" id="PF13499">
    <property type="entry name" value="EF-hand_7"/>
    <property type="match status" value="1"/>
</dbReference>
<feature type="domain" description="EF-hand" evidence="5">
    <location>
        <begin position="130"/>
        <end position="165"/>
    </location>
</feature>
<feature type="region of interest" description="Disordered" evidence="4">
    <location>
        <begin position="61"/>
        <end position="119"/>
    </location>
</feature>
<feature type="domain" description="EF-hand" evidence="5">
    <location>
        <begin position="208"/>
        <end position="243"/>
    </location>
</feature>
<feature type="compositionally biased region" description="Low complexity" evidence="4">
    <location>
        <begin position="100"/>
        <end position="116"/>
    </location>
</feature>
<dbReference type="SUPFAM" id="SSF47473">
    <property type="entry name" value="EF-hand"/>
    <property type="match status" value="1"/>
</dbReference>
<reference evidence="6" key="2">
    <citation type="submission" date="2025-09" db="UniProtKB">
        <authorList>
            <consortium name="Ensembl"/>
        </authorList>
    </citation>
    <scope>IDENTIFICATION</scope>
</reference>
<evidence type="ECO:0000256" key="2">
    <source>
        <dbReference type="ARBA" id="ARBA00022737"/>
    </source>
</evidence>
<accession>A0A8C9LB60</accession>
<evidence type="ECO:0000256" key="4">
    <source>
        <dbReference type="SAM" id="MobiDB-lite"/>
    </source>
</evidence>
<dbReference type="Gene3D" id="1.10.238.10">
    <property type="entry name" value="EF-hand"/>
    <property type="match status" value="2"/>
</dbReference>
<evidence type="ECO:0000256" key="1">
    <source>
        <dbReference type="ARBA" id="ARBA00022723"/>
    </source>
</evidence>
<evidence type="ECO:0000256" key="3">
    <source>
        <dbReference type="ARBA" id="ARBA00022837"/>
    </source>
</evidence>
<dbReference type="InterPro" id="IPR011992">
    <property type="entry name" value="EF-hand-dom_pair"/>
</dbReference>
<dbReference type="PROSITE" id="PS00018">
    <property type="entry name" value="EF_HAND_1"/>
    <property type="match status" value="1"/>
</dbReference>
<dbReference type="GO" id="GO:0005509">
    <property type="term" value="F:calcium ion binding"/>
    <property type="evidence" value="ECO:0007669"/>
    <property type="project" value="InterPro"/>
</dbReference>
<evidence type="ECO:0000259" key="5">
    <source>
        <dbReference type="PROSITE" id="PS50222"/>
    </source>
</evidence>
<dbReference type="FunFam" id="1.10.238.10:FF:000178">
    <property type="entry name" value="Calmodulin-2 A"/>
    <property type="match status" value="1"/>
</dbReference>
<evidence type="ECO:0000313" key="7">
    <source>
        <dbReference type="Proteomes" id="UP000694428"/>
    </source>
</evidence>
<protein>
    <submittedName>
        <fullName evidence="6">EF-hand calcium binding domain 2</fullName>
    </submittedName>
</protein>
<keyword evidence="7" id="KW-1185">Reference proteome</keyword>
<reference evidence="6" key="1">
    <citation type="submission" date="2025-08" db="UniProtKB">
        <authorList>
            <consortium name="Ensembl"/>
        </authorList>
    </citation>
    <scope>IDENTIFICATION</scope>
</reference>
<proteinExistence type="predicted"/>
<dbReference type="InterPro" id="IPR002048">
    <property type="entry name" value="EF_hand_dom"/>
</dbReference>
<dbReference type="AlphaFoldDB" id="A0A8C9LB60"/>
<dbReference type="Proteomes" id="UP000694428">
    <property type="component" value="Unplaced"/>
</dbReference>
<dbReference type="SMART" id="SM00054">
    <property type="entry name" value="EFh"/>
    <property type="match status" value="2"/>
</dbReference>
<dbReference type="CDD" id="cd00051">
    <property type="entry name" value="EFh"/>
    <property type="match status" value="1"/>
</dbReference>
<keyword evidence="1" id="KW-0479">Metal-binding</keyword>
<evidence type="ECO:0000313" key="6">
    <source>
        <dbReference type="Ensembl" id="ENSPSTP00000014349.1"/>
    </source>
</evidence>
<keyword evidence="3" id="KW-0106">Calcium</keyword>
<keyword evidence="2" id="KW-0677">Repeat</keyword>
<name>A0A8C9LB60_PAVCR</name>
<sequence length="283" mass="31091">MQKSLQLLGRLFKKKKKKRNIVKPQIAGAHPSLPARTVVLVPAAAACARCGFSAGPVNAATDSQGGGKVGDCACQPRPSAGGPGKPRWRRRNGRREGSVRRAAAPRVATATARGPAMAEEGSIEDGVVAEIEKKITEAFEVFDHEGNETVDVREIGSIVRSLGCFPTEAELHELLAKVEEEEPTGYVHLEKFLPVMTKVLLDRSYRPIPEDVLLHAFEALDENKSGYITKEELVKHMTEEGEPFTEEEMEEMLSSALDPETNAVHYRDYISMMIVDETDDLPQ</sequence>
<dbReference type="GO" id="GO:0097228">
    <property type="term" value="C:sperm principal piece"/>
    <property type="evidence" value="ECO:0007669"/>
    <property type="project" value="TreeGrafter"/>
</dbReference>
<organism evidence="6 7">
    <name type="scientific">Pavo cristatus</name>
    <name type="common">Indian peafowl</name>
    <name type="synonym">Blue peafowl</name>
    <dbReference type="NCBI Taxonomy" id="9049"/>
    <lineage>
        <taxon>Eukaryota</taxon>
        <taxon>Metazoa</taxon>
        <taxon>Chordata</taxon>
        <taxon>Craniata</taxon>
        <taxon>Vertebrata</taxon>
        <taxon>Euteleostomi</taxon>
        <taxon>Archelosauria</taxon>
        <taxon>Archosauria</taxon>
        <taxon>Dinosauria</taxon>
        <taxon>Saurischia</taxon>
        <taxon>Theropoda</taxon>
        <taxon>Coelurosauria</taxon>
        <taxon>Aves</taxon>
        <taxon>Neognathae</taxon>
        <taxon>Galloanserae</taxon>
        <taxon>Galliformes</taxon>
        <taxon>Phasianidae</taxon>
        <taxon>Phasianinae</taxon>
        <taxon>Pavo</taxon>
    </lineage>
</organism>
<dbReference type="PANTHER" id="PTHR46763">
    <property type="entry name" value="DYNEIN REGULATORY COMPLEX PROTEIN 8"/>
    <property type="match status" value="1"/>
</dbReference>
<dbReference type="PROSITE" id="PS50222">
    <property type="entry name" value="EF_HAND_2"/>
    <property type="match status" value="2"/>
</dbReference>
<dbReference type="InterPro" id="IPR018247">
    <property type="entry name" value="EF_Hand_1_Ca_BS"/>
</dbReference>